<dbReference type="RefSeq" id="WP_012674232.1">
    <property type="nucleotide sequence ID" value="NC_012438.1"/>
</dbReference>
<dbReference type="AlphaFoldDB" id="C1DVL7"/>
<dbReference type="Proteomes" id="UP000001369">
    <property type="component" value="Chromosome"/>
</dbReference>
<organism evidence="1 2">
    <name type="scientific">Sulfurihydrogenibium azorense (strain DSM 15241 / OCM 825 / Az-Fu1)</name>
    <dbReference type="NCBI Taxonomy" id="204536"/>
    <lineage>
        <taxon>Bacteria</taxon>
        <taxon>Pseudomonadati</taxon>
        <taxon>Aquificota</taxon>
        <taxon>Aquificia</taxon>
        <taxon>Aquificales</taxon>
        <taxon>Hydrogenothermaceae</taxon>
        <taxon>Sulfurihydrogenibium</taxon>
    </lineage>
</organism>
<dbReference type="HOGENOM" id="CLU_129785_0_0_0"/>
<sequence length="171" mass="20295">MYCYIDYVENENNELRFGVLVVDKKLKPVEFRITSKIILEDIQKILYGETLKETLFIEKIGNEILNSVESNYDYIFCKDKSFLLLRNSTSKPIFLLEKFDEFKPRDRYSVKLVSPLGKFDNISLKYLSNDEKYISSITKELLEIFKYADIMEPFKRIEKAINYIDKSGLYD</sequence>
<name>C1DVL7_SULAA</name>
<protein>
    <submittedName>
        <fullName evidence="1">Uncharacterized protein</fullName>
    </submittedName>
</protein>
<reference evidence="1 2" key="1">
    <citation type="journal article" date="2009" name="J. Bacteriol.">
        <title>Complete and draft genome sequences of six members of the Aquificales.</title>
        <authorList>
            <person name="Reysenbach A.L."/>
            <person name="Hamamura N."/>
            <person name="Podar M."/>
            <person name="Griffiths E."/>
            <person name="Ferreira S."/>
            <person name="Hochstein R."/>
            <person name="Heidelberg J."/>
            <person name="Johnson J."/>
            <person name="Mead D."/>
            <person name="Pohorille A."/>
            <person name="Sarmiento M."/>
            <person name="Schweighofer K."/>
            <person name="Seshadri R."/>
            <person name="Voytek M.A."/>
        </authorList>
    </citation>
    <scope>NUCLEOTIDE SEQUENCE [LARGE SCALE GENOMIC DNA]</scope>
    <source>
        <strain evidence="2">Az-Fu1 / DSM 15241 / OCM 825</strain>
    </source>
</reference>
<evidence type="ECO:0000313" key="1">
    <source>
        <dbReference type="EMBL" id="ACN98912.1"/>
    </source>
</evidence>
<dbReference type="EMBL" id="CP001229">
    <property type="protein sequence ID" value="ACN98912.1"/>
    <property type="molecule type" value="Genomic_DNA"/>
</dbReference>
<dbReference type="OrthoDB" id="12637at2"/>
<dbReference type="KEGG" id="saf:SULAZ_1183"/>
<accession>C1DVL7</accession>
<gene>
    <name evidence="1" type="ordered locus">SULAZ_1183</name>
</gene>
<proteinExistence type="predicted"/>
<dbReference type="STRING" id="204536.SULAZ_1183"/>
<keyword evidence="2" id="KW-1185">Reference proteome</keyword>
<evidence type="ECO:0000313" key="2">
    <source>
        <dbReference type="Proteomes" id="UP000001369"/>
    </source>
</evidence>